<dbReference type="InterPro" id="IPR018484">
    <property type="entry name" value="FGGY_N"/>
</dbReference>
<evidence type="ECO:0000256" key="1">
    <source>
        <dbReference type="ARBA" id="ARBA00009156"/>
    </source>
</evidence>
<evidence type="ECO:0000256" key="7">
    <source>
        <dbReference type="ARBA" id="ARBA00023308"/>
    </source>
</evidence>
<sequence>MSRLSTVLAFDLGAGSGRAFIGELISDEGTTPKLGMQEIHRFPNHAIHVGDHLHWDILRLLHEVKTGIRKAHQAGYRPETIGVDTWGVDFGLLDANGELLGNPYHYRDRQTDGMIERINARIGADELYEQTGLQNMPFNTIYQLFAMSQARSVQLGVAEHFLMISDLLAYLLTGRRTNEYTMATTTQLLHPVNRAWNTALMDSLSIPSRIFSDPIQPGEIIGPLTANVCAELGVVPIDVIAAAHDTASAVVAIPAGDEPFAYLVCGTWNLLGTELTEPLINAESAKLTFSNEGGAYGTVQLLKSIMGLWIIQECKREWEEAGNAISYSELALQAREAPAFSCLINPDDLRFYSPNSMVDTIQAFCRETGQHVPISKGEVIRCVIESLALRYRYTLEELEQLTGNRFGGLHMVGGGSQNELLCQLTAGAIGRPVWVGPIEASAIGNVLTQLITSGHCLNLADARRLVKESFPVIVYEPQIDLPWEEAYERFIQLLERC</sequence>
<gene>
    <name evidence="10" type="ORF">ACFPQ4_09260</name>
</gene>
<evidence type="ECO:0000259" key="8">
    <source>
        <dbReference type="Pfam" id="PF00370"/>
    </source>
</evidence>
<dbReference type="Pfam" id="PF00370">
    <property type="entry name" value="FGGY_N"/>
    <property type="match status" value="1"/>
</dbReference>
<dbReference type="InterPro" id="IPR043129">
    <property type="entry name" value="ATPase_NBD"/>
</dbReference>
<evidence type="ECO:0000256" key="6">
    <source>
        <dbReference type="ARBA" id="ARBA00023157"/>
    </source>
</evidence>
<evidence type="ECO:0000256" key="4">
    <source>
        <dbReference type="ARBA" id="ARBA00022777"/>
    </source>
</evidence>
<keyword evidence="3" id="KW-0547">Nucleotide-binding</keyword>
<dbReference type="PANTHER" id="PTHR10196">
    <property type="entry name" value="SUGAR KINASE"/>
    <property type="match status" value="1"/>
</dbReference>
<comment type="similarity">
    <text evidence="1">Belongs to the FGGY kinase family.</text>
</comment>
<keyword evidence="2 10" id="KW-0808">Transferase</keyword>
<feature type="domain" description="Carbohydrate kinase FGGY N-terminal" evidence="8">
    <location>
        <begin position="7"/>
        <end position="251"/>
    </location>
</feature>
<dbReference type="Proteomes" id="UP001596108">
    <property type="component" value="Unassembled WGS sequence"/>
</dbReference>
<dbReference type="CDD" id="cd07771">
    <property type="entry name" value="ASKHA_NBD_FGGY_RhaB-like"/>
    <property type="match status" value="1"/>
</dbReference>
<keyword evidence="5" id="KW-0067">ATP-binding</keyword>
<evidence type="ECO:0000256" key="2">
    <source>
        <dbReference type="ARBA" id="ARBA00022679"/>
    </source>
</evidence>
<keyword evidence="4" id="KW-0418">Kinase</keyword>
<comment type="caution">
    <text evidence="10">The sequence shown here is derived from an EMBL/GenBank/DDBJ whole genome shotgun (WGS) entry which is preliminary data.</text>
</comment>
<dbReference type="Gene3D" id="3.30.420.40">
    <property type="match status" value="2"/>
</dbReference>
<dbReference type="SUPFAM" id="SSF53067">
    <property type="entry name" value="Actin-like ATPase domain"/>
    <property type="match status" value="2"/>
</dbReference>
<feature type="domain" description="Carbohydrate kinase FGGY C-terminal" evidence="9">
    <location>
        <begin position="261"/>
        <end position="451"/>
    </location>
</feature>
<dbReference type="EMBL" id="JBHSNC010000027">
    <property type="protein sequence ID" value="MFC5529635.1"/>
    <property type="molecule type" value="Genomic_DNA"/>
</dbReference>
<accession>A0ABW0QXX7</accession>
<evidence type="ECO:0000313" key="10">
    <source>
        <dbReference type="EMBL" id="MFC5529635.1"/>
    </source>
</evidence>
<evidence type="ECO:0000256" key="5">
    <source>
        <dbReference type="ARBA" id="ARBA00022840"/>
    </source>
</evidence>
<proteinExistence type="inferred from homology"/>
<name>A0ABW0QXX7_9BACL</name>
<dbReference type="EC" id="2.7.1.-" evidence="10"/>
<dbReference type="Pfam" id="PF02782">
    <property type="entry name" value="FGGY_C"/>
    <property type="match status" value="1"/>
</dbReference>
<evidence type="ECO:0000259" key="9">
    <source>
        <dbReference type="Pfam" id="PF02782"/>
    </source>
</evidence>
<organism evidence="10 11">
    <name type="scientific">Cohnella yongneupensis</name>
    <dbReference type="NCBI Taxonomy" id="425006"/>
    <lineage>
        <taxon>Bacteria</taxon>
        <taxon>Bacillati</taxon>
        <taxon>Bacillota</taxon>
        <taxon>Bacilli</taxon>
        <taxon>Bacillales</taxon>
        <taxon>Paenibacillaceae</taxon>
        <taxon>Cohnella</taxon>
    </lineage>
</organism>
<dbReference type="InterPro" id="IPR018485">
    <property type="entry name" value="FGGY_C"/>
</dbReference>
<keyword evidence="7" id="KW-0684">Rhamnose metabolism</keyword>
<keyword evidence="11" id="KW-1185">Reference proteome</keyword>
<keyword evidence="6" id="KW-1015">Disulfide bond</keyword>
<evidence type="ECO:0000313" key="11">
    <source>
        <dbReference type="Proteomes" id="UP001596108"/>
    </source>
</evidence>
<dbReference type="RefSeq" id="WP_378111532.1">
    <property type="nucleotide sequence ID" value="NZ_JBHSNC010000027.1"/>
</dbReference>
<dbReference type="InterPro" id="IPR013449">
    <property type="entry name" value="Rhamnulokinase"/>
</dbReference>
<reference evidence="11" key="1">
    <citation type="journal article" date="2019" name="Int. J. Syst. Evol. Microbiol.">
        <title>The Global Catalogue of Microorganisms (GCM) 10K type strain sequencing project: providing services to taxonomists for standard genome sequencing and annotation.</title>
        <authorList>
            <consortium name="The Broad Institute Genomics Platform"/>
            <consortium name="The Broad Institute Genome Sequencing Center for Infectious Disease"/>
            <person name="Wu L."/>
            <person name="Ma J."/>
        </authorList>
    </citation>
    <scope>NUCLEOTIDE SEQUENCE [LARGE SCALE GENOMIC DNA]</scope>
    <source>
        <strain evidence="11">CGMCC 1.18578</strain>
    </source>
</reference>
<protein>
    <submittedName>
        <fullName evidence="10">Rhamnulokinase family protein</fullName>
        <ecNumber evidence="10">2.7.1.-</ecNumber>
    </submittedName>
</protein>
<evidence type="ECO:0000256" key="3">
    <source>
        <dbReference type="ARBA" id="ARBA00022741"/>
    </source>
</evidence>
<dbReference type="PANTHER" id="PTHR10196:SF93">
    <property type="entry name" value="L-RHAMNULOKINASE"/>
    <property type="match status" value="1"/>
</dbReference>
<dbReference type="GO" id="GO:0016740">
    <property type="term" value="F:transferase activity"/>
    <property type="evidence" value="ECO:0007669"/>
    <property type="project" value="UniProtKB-KW"/>
</dbReference>